<reference evidence="5" key="1">
    <citation type="submission" date="2021-05" db="EMBL/GenBank/DDBJ databases">
        <title>Molecular characterization for Shewanella algae harboring chromosomal blaOXA-55-like strains isolated from clinical and environment sample.</title>
        <authorList>
            <person name="Ohama Y."/>
            <person name="Aoki K."/>
            <person name="Harada S."/>
            <person name="Moriya K."/>
            <person name="Ishii Y."/>
            <person name="Tateda K."/>
        </authorList>
    </citation>
    <scope>NUCLEOTIDE SEQUENCE</scope>
    <source>
        <strain evidence="5">TUM17379</strain>
    </source>
</reference>
<protein>
    <recommendedName>
        <fullName evidence="2 3">Single-stranded DNA-binding protein</fullName>
        <shortName evidence="2">SSB</shortName>
    </recommendedName>
</protein>
<keyword evidence="2" id="KW-0234">DNA repair</keyword>
<sequence>MASRGVNKVILVGNLGQDPEVRYMPNGNAVANITVATSESWKDQQGQQQERTEWHRVVMFGKLAEIAGEYLRKGSQVYLEGKLQTRKWKDQSGQDKYTTEVVVDMGGTMQMLGGRNQNQGGISQGGNQGGMNQGGMNQSQGSYGGGQAQSQYNAPQQSGGYQPKPAQQPQQPQQQYNAPQQQSYGQQQNSGYAPKPQQPAPQQQAAPQQRPAPQPQPQQQNYTPDLDDGWDDDIPF</sequence>
<accession>A0AAD1KDP3</accession>
<dbReference type="RefSeq" id="WP_208147775.1">
    <property type="nucleotide sequence ID" value="NZ_AP024613.1"/>
</dbReference>
<keyword evidence="2" id="KW-0235">DNA replication</keyword>
<feature type="short sequence motif" description="Important for interaction with partner proteins" evidence="2">
    <location>
        <begin position="231"/>
        <end position="236"/>
    </location>
</feature>
<dbReference type="GO" id="GO:0006260">
    <property type="term" value="P:DNA replication"/>
    <property type="evidence" value="ECO:0007669"/>
    <property type="project" value="UniProtKB-UniRule"/>
</dbReference>
<evidence type="ECO:0000256" key="4">
    <source>
        <dbReference type="SAM" id="MobiDB-lite"/>
    </source>
</evidence>
<dbReference type="GO" id="GO:0006310">
    <property type="term" value="P:DNA recombination"/>
    <property type="evidence" value="ECO:0007669"/>
    <property type="project" value="UniProtKB-UniRule"/>
</dbReference>
<feature type="compositionally biased region" description="Acidic residues" evidence="4">
    <location>
        <begin position="225"/>
        <end position="236"/>
    </location>
</feature>
<evidence type="ECO:0000256" key="2">
    <source>
        <dbReference type="HAMAP-Rule" id="MF_00984"/>
    </source>
</evidence>
<dbReference type="HAMAP" id="MF_00984">
    <property type="entry name" value="SSB"/>
    <property type="match status" value="1"/>
</dbReference>
<evidence type="ECO:0000256" key="1">
    <source>
        <dbReference type="ARBA" id="ARBA00023125"/>
    </source>
</evidence>
<dbReference type="Gene3D" id="2.40.50.140">
    <property type="entry name" value="Nucleic acid-binding proteins"/>
    <property type="match status" value="1"/>
</dbReference>
<dbReference type="PROSITE" id="PS50935">
    <property type="entry name" value="SSB"/>
    <property type="match status" value="1"/>
</dbReference>
<proteinExistence type="inferred from homology"/>
<dbReference type="PANTHER" id="PTHR10302">
    <property type="entry name" value="SINGLE-STRANDED DNA-BINDING PROTEIN"/>
    <property type="match status" value="1"/>
</dbReference>
<comment type="function">
    <text evidence="2">Plays an important role in DNA replication, recombination and repair. Binds to ssDNA and to an array of partner proteins to recruit them to their sites of action during DNA metabolism.</text>
</comment>
<dbReference type="CDD" id="cd04496">
    <property type="entry name" value="SSB_OBF"/>
    <property type="match status" value="1"/>
</dbReference>
<name>A0AAD1KDP3_9GAMM</name>
<dbReference type="InterPro" id="IPR012340">
    <property type="entry name" value="NA-bd_OB-fold"/>
</dbReference>
<evidence type="ECO:0000313" key="6">
    <source>
        <dbReference type="Proteomes" id="UP000825078"/>
    </source>
</evidence>
<dbReference type="PANTHER" id="PTHR10302:SF27">
    <property type="entry name" value="SINGLE-STRANDED DNA-BINDING PROTEIN"/>
    <property type="match status" value="1"/>
</dbReference>
<evidence type="ECO:0000256" key="3">
    <source>
        <dbReference type="RuleBase" id="RU000524"/>
    </source>
</evidence>
<comment type="caution">
    <text evidence="2">Lacks conserved residue(s) required for the propagation of feature annotation.</text>
</comment>
<dbReference type="GO" id="GO:0003697">
    <property type="term" value="F:single-stranded DNA binding"/>
    <property type="evidence" value="ECO:0007669"/>
    <property type="project" value="UniProtKB-UniRule"/>
</dbReference>
<dbReference type="SUPFAM" id="SSF50249">
    <property type="entry name" value="Nucleic acid-binding proteins"/>
    <property type="match status" value="1"/>
</dbReference>
<dbReference type="InterPro" id="IPR011344">
    <property type="entry name" value="ssDNA-bd"/>
</dbReference>
<gene>
    <name evidence="5" type="ORF">TUM17379_36640</name>
</gene>
<keyword evidence="1 2" id="KW-0238">DNA-binding</keyword>
<dbReference type="Pfam" id="PF00436">
    <property type="entry name" value="SSB"/>
    <property type="match status" value="1"/>
</dbReference>
<keyword evidence="2" id="KW-0227">DNA damage</keyword>
<dbReference type="GO" id="GO:0009295">
    <property type="term" value="C:nucleoid"/>
    <property type="evidence" value="ECO:0007669"/>
    <property type="project" value="TreeGrafter"/>
</dbReference>
<keyword evidence="2" id="KW-0233">DNA recombination</keyword>
<evidence type="ECO:0000313" key="5">
    <source>
        <dbReference type="EMBL" id="BCV46646.1"/>
    </source>
</evidence>
<feature type="compositionally biased region" description="Gly residues" evidence="4">
    <location>
        <begin position="122"/>
        <end position="133"/>
    </location>
</feature>
<feature type="region of interest" description="Disordered" evidence="4">
    <location>
        <begin position="108"/>
        <end position="236"/>
    </location>
</feature>
<dbReference type="AlphaFoldDB" id="A0AAD1KDP3"/>
<dbReference type="EMBL" id="AP024613">
    <property type="protein sequence ID" value="BCV46646.1"/>
    <property type="molecule type" value="Genomic_DNA"/>
</dbReference>
<dbReference type="NCBIfam" id="TIGR00621">
    <property type="entry name" value="ssb"/>
    <property type="match status" value="1"/>
</dbReference>
<organism evidence="5 6">
    <name type="scientific">Shewanella algae</name>
    <dbReference type="NCBI Taxonomy" id="38313"/>
    <lineage>
        <taxon>Bacteria</taxon>
        <taxon>Pseudomonadati</taxon>
        <taxon>Pseudomonadota</taxon>
        <taxon>Gammaproteobacteria</taxon>
        <taxon>Alteromonadales</taxon>
        <taxon>Shewanellaceae</taxon>
        <taxon>Shewanella</taxon>
    </lineage>
</organism>
<feature type="compositionally biased region" description="Low complexity" evidence="4">
    <location>
        <begin position="148"/>
        <end position="209"/>
    </location>
</feature>
<dbReference type="GO" id="GO:0006281">
    <property type="term" value="P:DNA repair"/>
    <property type="evidence" value="ECO:0007669"/>
    <property type="project" value="UniProtKB-UniRule"/>
</dbReference>
<comment type="subunit">
    <text evidence="2">Homotetramer.</text>
</comment>
<dbReference type="Proteomes" id="UP000825078">
    <property type="component" value="Chromosome"/>
</dbReference>
<dbReference type="InterPro" id="IPR000424">
    <property type="entry name" value="Primosome_PriB/ssb"/>
</dbReference>